<evidence type="ECO:0000313" key="4">
    <source>
        <dbReference type="Proteomes" id="UP000538196"/>
    </source>
</evidence>
<sequence>MDSGRMSDRAPGAAVMAQVVRLHDAAPPRSPLARALGVTPLADETVPWFVGALGEREIGARLAHLPGGWRVFHALPVGNGDADLDHLVVGPGGVFVVNTKHHRGARVWVADRALLVNGAKTAYLRNADLETSRVRGLLTAAGIEAPVRAVVAILGAKELRVRAHPRAVDVVRGEALARWLMRRPAVLDADTVEAVTRLVDAPGTWRAADPRTDVADRFAVIEREVRSARFVRVGWAIAAGLGLLAVALPFLPH</sequence>
<accession>A0A7W4UTR5</accession>
<evidence type="ECO:0000259" key="2">
    <source>
        <dbReference type="PROSITE" id="PS50965"/>
    </source>
</evidence>
<keyword evidence="1" id="KW-0472">Membrane</keyword>
<proteinExistence type="predicted"/>
<dbReference type="PROSITE" id="PS50965">
    <property type="entry name" value="NERD"/>
    <property type="match status" value="1"/>
</dbReference>
<reference evidence="3 4" key="1">
    <citation type="submission" date="2020-08" db="EMBL/GenBank/DDBJ databases">
        <title>Sequencing the genomes of 1000 actinobacteria strains.</title>
        <authorList>
            <person name="Klenk H.-P."/>
        </authorList>
    </citation>
    <scope>NUCLEOTIDE SEQUENCE [LARGE SCALE GENOMIC DNA]</scope>
    <source>
        <strain evidence="3 4">DSM 20146</strain>
    </source>
</reference>
<feature type="transmembrane region" description="Helical" evidence="1">
    <location>
        <begin position="233"/>
        <end position="251"/>
    </location>
</feature>
<dbReference type="InterPro" id="IPR011528">
    <property type="entry name" value="NERD"/>
</dbReference>
<evidence type="ECO:0000256" key="1">
    <source>
        <dbReference type="SAM" id="Phobius"/>
    </source>
</evidence>
<name>A0A7W4UTR5_LEIAQ</name>
<dbReference type="AlphaFoldDB" id="A0A7W4UTR5"/>
<keyword evidence="1" id="KW-1133">Transmembrane helix</keyword>
<keyword evidence="4" id="KW-1185">Reference proteome</keyword>
<comment type="caution">
    <text evidence="3">The sequence shown here is derived from an EMBL/GenBank/DDBJ whole genome shotgun (WGS) entry which is preliminary data.</text>
</comment>
<dbReference type="RefSeq" id="WP_246396869.1">
    <property type="nucleotide sequence ID" value="NZ_JACHVP010000001.1"/>
</dbReference>
<dbReference type="EMBL" id="JACHVP010000001">
    <property type="protein sequence ID" value="MBB2966086.1"/>
    <property type="molecule type" value="Genomic_DNA"/>
</dbReference>
<feature type="domain" description="NERD" evidence="2">
    <location>
        <begin position="50"/>
        <end position="160"/>
    </location>
</feature>
<protein>
    <recommendedName>
        <fullName evidence="2">NERD domain-containing protein</fullName>
    </recommendedName>
</protein>
<gene>
    <name evidence="3" type="ORF">FHX33_000818</name>
</gene>
<dbReference type="Proteomes" id="UP000538196">
    <property type="component" value="Unassembled WGS sequence"/>
</dbReference>
<keyword evidence="1" id="KW-0812">Transmembrane</keyword>
<dbReference type="Pfam" id="PF08378">
    <property type="entry name" value="NERD"/>
    <property type="match status" value="1"/>
</dbReference>
<evidence type="ECO:0000313" key="3">
    <source>
        <dbReference type="EMBL" id="MBB2966086.1"/>
    </source>
</evidence>
<organism evidence="3 4">
    <name type="scientific">Leifsonia aquatica</name>
    <name type="common">Corynebacterium aquaticum</name>
    <dbReference type="NCBI Taxonomy" id="144185"/>
    <lineage>
        <taxon>Bacteria</taxon>
        <taxon>Bacillati</taxon>
        <taxon>Actinomycetota</taxon>
        <taxon>Actinomycetes</taxon>
        <taxon>Micrococcales</taxon>
        <taxon>Microbacteriaceae</taxon>
        <taxon>Leifsonia</taxon>
    </lineage>
</organism>